<dbReference type="InterPro" id="IPR023380">
    <property type="entry name" value="DsbB-like_sf"/>
</dbReference>
<evidence type="ECO:0000256" key="9">
    <source>
        <dbReference type="ARBA" id="ARBA00023157"/>
    </source>
</evidence>
<keyword evidence="4 12" id="KW-0812">Transmembrane</keyword>
<evidence type="ECO:0000256" key="4">
    <source>
        <dbReference type="ARBA" id="ARBA00022692"/>
    </source>
</evidence>
<evidence type="ECO:0000256" key="3">
    <source>
        <dbReference type="ARBA" id="ARBA00022448"/>
    </source>
</evidence>
<dbReference type="SUPFAM" id="SSF158442">
    <property type="entry name" value="DsbB-like"/>
    <property type="match status" value="1"/>
</dbReference>
<dbReference type="RefSeq" id="WP_229114872.1">
    <property type="nucleotide sequence ID" value="NZ_CP064787.1"/>
</dbReference>
<dbReference type="Gene3D" id="1.20.1550.10">
    <property type="entry name" value="DsbB-like"/>
    <property type="match status" value="1"/>
</dbReference>
<dbReference type="GO" id="GO:0016020">
    <property type="term" value="C:membrane"/>
    <property type="evidence" value="ECO:0007669"/>
    <property type="project" value="UniProtKB-SubCell"/>
</dbReference>
<evidence type="ECO:0000313" key="14">
    <source>
        <dbReference type="Proteomes" id="UP000663525"/>
    </source>
</evidence>
<dbReference type="GO" id="GO:0006457">
    <property type="term" value="P:protein folding"/>
    <property type="evidence" value="ECO:0007669"/>
    <property type="project" value="InterPro"/>
</dbReference>
<dbReference type="InterPro" id="IPR012187">
    <property type="entry name" value="Disulphide_bond_form_BdbC"/>
</dbReference>
<keyword evidence="7" id="KW-0560">Oxidoreductase</keyword>
<keyword evidence="3" id="KW-0813">Transport</keyword>
<name>A0A897MX46_9EURY</name>
<dbReference type="EMBL" id="CP064787">
    <property type="protein sequence ID" value="QSG05172.1"/>
    <property type="molecule type" value="Genomic_DNA"/>
</dbReference>
<keyword evidence="8 12" id="KW-0472">Membrane</keyword>
<evidence type="ECO:0000256" key="6">
    <source>
        <dbReference type="ARBA" id="ARBA00022989"/>
    </source>
</evidence>
<dbReference type="AlphaFoldDB" id="A0A897MX46"/>
<sequence length="149" mass="15837">MAWRIDALEETPVGDVQTLVVWCCALIAAVATAGSLFVSTVLGIEPCPLCWYQRIVTFPLVVVFGVAALEHRATVYRTALPLSVGGVLIGAYHSWLQFTASSTGTCALAGGCSTVQYRLEPIGVTLPQLGLLAMSLLTVLLVSLWVLSE</sequence>
<evidence type="ECO:0000256" key="7">
    <source>
        <dbReference type="ARBA" id="ARBA00023002"/>
    </source>
</evidence>
<dbReference type="InterPro" id="IPR003752">
    <property type="entry name" value="DiS_bond_form_DsbB/BdbC"/>
</dbReference>
<accession>A0A897MX46</accession>
<evidence type="ECO:0000256" key="1">
    <source>
        <dbReference type="ARBA" id="ARBA00004141"/>
    </source>
</evidence>
<evidence type="ECO:0000256" key="11">
    <source>
        <dbReference type="ARBA" id="ARBA00023284"/>
    </source>
</evidence>
<evidence type="ECO:0000313" key="13">
    <source>
        <dbReference type="EMBL" id="QSG05172.1"/>
    </source>
</evidence>
<gene>
    <name evidence="13" type="primary">dsbB</name>
    <name evidence="13" type="ORF">HSR121_0820</name>
</gene>
<feature type="transmembrane region" description="Helical" evidence="12">
    <location>
        <begin position="51"/>
        <end position="69"/>
    </location>
</feature>
<evidence type="ECO:0000256" key="8">
    <source>
        <dbReference type="ARBA" id="ARBA00023136"/>
    </source>
</evidence>
<evidence type="ECO:0000256" key="2">
    <source>
        <dbReference type="ARBA" id="ARBA00007602"/>
    </source>
</evidence>
<organism evidence="13 14">
    <name type="scientific">Halapricum desulfuricans</name>
    <dbReference type="NCBI Taxonomy" id="2841257"/>
    <lineage>
        <taxon>Archaea</taxon>
        <taxon>Methanobacteriati</taxon>
        <taxon>Methanobacteriota</taxon>
        <taxon>Stenosarchaea group</taxon>
        <taxon>Halobacteria</taxon>
        <taxon>Halobacteriales</taxon>
        <taxon>Haloarculaceae</taxon>
        <taxon>Halapricum</taxon>
    </lineage>
</organism>
<dbReference type="GO" id="GO:0015035">
    <property type="term" value="F:protein-disulfide reductase activity"/>
    <property type="evidence" value="ECO:0007669"/>
    <property type="project" value="InterPro"/>
</dbReference>
<keyword evidence="9" id="KW-1015">Disulfide bond</keyword>
<keyword evidence="10" id="KW-0143">Chaperone</keyword>
<feature type="transmembrane region" description="Helical" evidence="12">
    <location>
        <begin position="129"/>
        <end position="147"/>
    </location>
</feature>
<dbReference type="PANTHER" id="PTHR43469">
    <property type="entry name" value="DISULFIDE FORMATION PROTEIN-RELATED"/>
    <property type="match status" value="1"/>
</dbReference>
<protein>
    <submittedName>
        <fullName evidence="13">Disulfide bond formation protein DsbB</fullName>
    </submittedName>
</protein>
<dbReference type="PANTHER" id="PTHR43469:SF1">
    <property type="entry name" value="SPBETA PROPHAGE-DERIVED DISULFIDE BOND FORMATION PROTEIN B"/>
    <property type="match status" value="1"/>
</dbReference>
<evidence type="ECO:0000256" key="12">
    <source>
        <dbReference type="SAM" id="Phobius"/>
    </source>
</evidence>
<evidence type="ECO:0000256" key="5">
    <source>
        <dbReference type="ARBA" id="ARBA00022982"/>
    </source>
</evidence>
<dbReference type="Proteomes" id="UP000663525">
    <property type="component" value="Chromosome"/>
</dbReference>
<reference evidence="13" key="1">
    <citation type="submission" date="2020-11" db="EMBL/GenBank/DDBJ databases">
        <title>Carbohydrate-dependent, anaerobic sulfur respiration: A novel catabolism in halophilic archaea.</title>
        <authorList>
            <person name="Sorokin D.Y."/>
            <person name="Messina E."/>
            <person name="Smedile F."/>
            <person name="La Cono V."/>
            <person name="Hallsworth J.E."/>
            <person name="Yakimov M.M."/>
        </authorList>
    </citation>
    <scope>NUCLEOTIDE SEQUENCE</scope>
    <source>
        <strain evidence="13">HSR12-1</strain>
    </source>
</reference>
<comment type="similarity">
    <text evidence="2">Belongs to the DsbB family. BdbC subfamily.</text>
</comment>
<keyword evidence="11" id="KW-0676">Redox-active center</keyword>
<dbReference type="Pfam" id="PF02600">
    <property type="entry name" value="DsbB"/>
    <property type="match status" value="1"/>
</dbReference>
<dbReference type="GeneID" id="68854454"/>
<keyword evidence="5" id="KW-0249">Electron transport</keyword>
<evidence type="ECO:0000256" key="10">
    <source>
        <dbReference type="ARBA" id="ARBA00023186"/>
    </source>
</evidence>
<keyword evidence="6 12" id="KW-1133">Transmembrane helix</keyword>
<feature type="transmembrane region" description="Helical" evidence="12">
    <location>
        <begin position="19"/>
        <end position="44"/>
    </location>
</feature>
<proteinExistence type="inferred from homology"/>
<comment type="subcellular location">
    <subcellularLocation>
        <location evidence="1">Membrane</location>
        <topology evidence="1">Multi-pass membrane protein</topology>
    </subcellularLocation>
</comment>